<accession>Q6ZDY6</accession>
<gene>
    <name evidence="1" type="primary">P0507H12.29</name>
</gene>
<dbReference type="Proteomes" id="UP000000763">
    <property type="component" value="Chromosome 7"/>
</dbReference>
<evidence type="ECO:0000313" key="2">
    <source>
        <dbReference type="Proteomes" id="UP000000763"/>
    </source>
</evidence>
<protein>
    <submittedName>
        <fullName evidence="1">Uncharacterized protein</fullName>
    </submittedName>
</protein>
<sequence>MERPRPPLWATTAIPLPFFTTLRRSAIGLVAGDEAFPKARRRGGKRVVERRKKE</sequence>
<reference evidence="2" key="1">
    <citation type="journal article" date="2005" name="Nature">
        <title>The map-based sequence of the rice genome.</title>
        <authorList>
            <consortium name="International rice genome sequencing project (IRGSP)"/>
            <person name="Matsumoto T."/>
            <person name="Wu J."/>
            <person name="Kanamori H."/>
            <person name="Katayose Y."/>
            <person name="Fujisawa M."/>
            <person name="Namiki N."/>
            <person name="Mizuno H."/>
            <person name="Yamamoto K."/>
            <person name="Antonio B.A."/>
            <person name="Baba T."/>
            <person name="Sakata K."/>
            <person name="Nagamura Y."/>
            <person name="Aoki H."/>
            <person name="Arikawa K."/>
            <person name="Arita K."/>
            <person name="Bito T."/>
            <person name="Chiden Y."/>
            <person name="Fujitsuka N."/>
            <person name="Fukunaka R."/>
            <person name="Hamada M."/>
            <person name="Harada C."/>
            <person name="Hayashi A."/>
            <person name="Hijishita S."/>
            <person name="Honda M."/>
            <person name="Hosokawa S."/>
            <person name="Ichikawa Y."/>
            <person name="Idonuma A."/>
            <person name="Iijima M."/>
            <person name="Ikeda M."/>
            <person name="Ikeno M."/>
            <person name="Ito K."/>
            <person name="Ito S."/>
            <person name="Ito T."/>
            <person name="Ito Y."/>
            <person name="Ito Y."/>
            <person name="Iwabuchi A."/>
            <person name="Kamiya K."/>
            <person name="Karasawa W."/>
            <person name="Kurita K."/>
            <person name="Katagiri S."/>
            <person name="Kikuta A."/>
            <person name="Kobayashi H."/>
            <person name="Kobayashi N."/>
            <person name="Machita K."/>
            <person name="Maehara T."/>
            <person name="Masukawa M."/>
            <person name="Mizubayashi T."/>
            <person name="Mukai Y."/>
            <person name="Nagasaki H."/>
            <person name="Nagata Y."/>
            <person name="Naito S."/>
            <person name="Nakashima M."/>
            <person name="Nakama Y."/>
            <person name="Nakamichi Y."/>
            <person name="Nakamura M."/>
            <person name="Meguro A."/>
            <person name="Negishi M."/>
            <person name="Ohta I."/>
            <person name="Ohta T."/>
            <person name="Okamoto M."/>
            <person name="Ono N."/>
            <person name="Saji S."/>
            <person name="Sakaguchi M."/>
            <person name="Sakai K."/>
            <person name="Shibata M."/>
            <person name="Shimokawa T."/>
            <person name="Song J."/>
            <person name="Takazaki Y."/>
            <person name="Terasawa K."/>
            <person name="Tsugane M."/>
            <person name="Tsuji K."/>
            <person name="Ueda S."/>
            <person name="Waki K."/>
            <person name="Yamagata H."/>
            <person name="Yamamoto M."/>
            <person name="Yamamoto S."/>
            <person name="Yamane H."/>
            <person name="Yoshiki S."/>
            <person name="Yoshihara R."/>
            <person name="Yukawa K."/>
            <person name="Zhong H."/>
            <person name="Yano M."/>
            <person name="Yuan Q."/>
            <person name="Ouyang S."/>
            <person name="Liu J."/>
            <person name="Jones K.M."/>
            <person name="Gansberger K."/>
            <person name="Moffat K."/>
            <person name="Hill J."/>
            <person name="Bera J."/>
            <person name="Fadrosh D."/>
            <person name="Jin S."/>
            <person name="Johri S."/>
            <person name="Kim M."/>
            <person name="Overton L."/>
            <person name="Reardon M."/>
            <person name="Tsitrin T."/>
            <person name="Vuong H."/>
            <person name="Weaver B."/>
            <person name="Ciecko A."/>
            <person name="Tallon L."/>
            <person name="Jackson J."/>
            <person name="Pai G."/>
            <person name="Aken S.V."/>
            <person name="Utterback T."/>
            <person name="Reidmuller S."/>
            <person name="Feldblyum T."/>
            <person name="Hsiao J."/>
            <person name="Zismann V."/>
            <person name="Iobst S."/>
            <person name="de Vazeille A.R."/>
            <person name="Buell C.R."/>
            <person name="Ying K."/>
            <person name="Li Y."/>
            <person name="Lu T."/>
            <person name="Huang Y."/>
            <person name="Zhao Q."/>
            <person name="Feng Q."/>
            <person name="Zhang L."/>
            <person name="Zhu J."/>
            <person name="Weng Q."/>
            <person name="Mu J."/>
            <person name="Lu Y."/>
            <person name="Fan D."/>
            <person name="Liu Y."/>
            <person name="Guan J."/>
            <person name="Zhang Y."/>
            <person name="Yu S."/>
            <person name="Liu X."/>
            <person name="Zhang Y."/>
            <person name="Hong G."/>
            <person name="Han B."/>
            <person name="Choisne N."/>
            <person name="Demange N."/>
            <person name="Orjeda G."/>
            <person name="Samain S."/>
            <person name="Cattolico L."/>
            <person name="Pelletier E."/>
            <person name="Couloux A."/>
            <person name="Segurens B."/>
            <person name="Wincker P."/>
            <person name="D'Hont A."/>
            <person name="Scarpelli C."/>
            <person name="Weissenbach J."/>
            <person name="Salanoubat M."/>
            <person name="Quetier F."/>
            <person name="Yu Y."/>
            <person name="Kim H.R."/>
            <person name="Rambo T."/>
            <person name="Currie J."/>
            <person name="Collura K."/>
            <person name="Luo M."/>
            <person name="Yang T."/>
            <person name="Ammiraju J.S.S."/>
            <person name="Engler F."/>
            <person name="Soderlund C."/>
            <person name="Wing R.A."/>
            <person name="Palmer L.E."/>
            <person name="de la Bastide M."/>
            <person name="Spiegel L."/>
            <person name="Nascimento L."/>
            <person name="Zutavern T."/>
            <person name="O'Shaughnessy A."/>
            <person name="Dike S."/>
            <person name="Dedhia N."/>
            <person name="Preston R."/>
            <person name="Balija V."/>
            <person name="McCombie W.R."/>
            <person name="Chow T."/>
            <person name="Chen H."/>
            <person name="Chung M."/>
            <person name="Chen C."/>
            <person name="Shaw J."/>
            <person name="Wu H."/>
            <person name="Hsiao K."/>
            <person name="Chao Y."/>
            <person name="Chu M."/>
            <person name="Cheng C."/>
            <person name="Hour A."/>
            <person name="Lee P."/>
            <person name="Lin S."/>
            <person name="Lin Y."/>
            <person name="Liou J."/>
            <person name="Liu S."/>
            <person name="Hsing Y."/>
            <person name="Raghuvanshi S."/>
            <person name="Mohanty A."/>
            <person name="Bharti A.K."/>
            <person name="Gaur A."/>
            <person name="Gupta V."/>
            <person name="Kumar D."/>
            <person name="Ravi V."/>
            <person name="Vij S."/>
            <person name="Kapur A."/>
            <person name="Khurana P."/>
            <person name="Khurana P."/>
            <person name="Khurana J.P."/>
            <person name="Tyagi A.K."/>
            <person name="Gaikwad K."/>
            <person name="Singh A."/>
            <person name="Dalal V."/>
            <person name="Srivastava S."/>
            <person name="Dixit A."/>
            <person name="Pal A.K."/>
            <person name="Ghazi I.A."/>
            <person name="Yadav M."/>
            <person name="Pandit A."/>
            <person name="Bhargava A."/>
            <person name="Sureshbabu K."/>
            <person name="Batra K."/>
            <person name="Sharma T.R."/>
            <person name="Mohapatra T."/>
            <person name="Singh N.K."/>
            <person name="Messing J."/>
            <person name="Nelson A.B."/>
            <person name="Fuks G."/>
            <person name="Kavchok S."/>
            <person name="Keizer G."/>
            <person name="Linton E."/>
            <person name="Llaca V."/>
            <person name="Song R."/>
            <person name="Tanyolac B."/>
            <person name="Young S."/>
            <person name="Ho-Il K."/>
            <person name="Hahn J.H."/>
            <person name="Sangsakoo G."/>
            <person name="Vanavichit A."/>
            <person name="de Mattos Luiz.A.T."/>
            <person name="Zimmer P.D."/>
            <person name="Malone G."/>
            <person name="Dellagostin O."/>
            <person name="de Oliveira A.C."/>
            <person name="Bevan M."/>
            <person name="Bancroft I."/>
            <person name="Minx P."/>
            <person name="Cordum H."/>
            <person name="Wilson R."/>
            <person name="Cheng Z."/>
            <person name="Jin W."/>
            <person name="Jiang J."/>
            <person name="Leong S.A."/>
            <person name="Iwama H."/>
            <person name="Gojobori T."/>
            <person name="Itoh T."/>
            <person name="Niimura Y."/>
            <person name="Fujii Y."/>
            <person name="Habara T."/>
            <person name="Sakai H."/>
            <person name="Sato Y."/>
            <person name="Wilson G."/>
            <person name="Kumar K."/>
            <person name="McCouch S."/>
            <person name="Juretic N."/>
            <person name="Hoen D."/>
            <person name="Wright S."/>
            <person name="Bruskiewich R."/>
            <person name="Bureau T."/>
            <person name="Miyao A."/>
            <person name="Hirochika H."/>
            <person name="Nishikawa T."/>
            <person name="Kadowaki K."/>
            <person name="Sugiura M."/>
            <person name="Burr B."/>
            <person name="Sasaki T."/>
        </authorList>
    </citation>
    <scope>NUCLEOTIDE SEQUENCE [LARGE SCALE GENOMIC DNA]</scope>
    <source>
        <strain evidence="2">cv. Nipponbare</strain>
    </source>
</reference>
<proteinExistence type="predicted"/>
<evidence type="ECO:0000313" key="1">
    <source>
        <dbReference type="EMBL" id="BAC83517.1"/>
    </source>
</evidence>
<reference evidence="2" key="2">
    <citation type="journal article" date="2008" name="Nucleic Acids Res.">
        <title>The rice annotation project database (RAP-DB): 2008 update.</title>
        <authorList>
            <consortium name="The rice annotation project (RAP)"/>
        </authorList>
    </citation>
    <scope>GENOME REANNOTATION</scope>
    <source>
        <strain evidence="2">cv. Nipponbare</strain>
    </source>
</reference>
<organism evidence="1 2">
    <name type="scientific">Oryza sativa subsp. japonica</name>
    <name type="common">Rice</name>
    <dbReference type="NCBI Taxonomy" id="39947"/>
    <lineage>
        <taxon>Eukaryota</taxon>
        <taxon>Viridiplantae</taxon>
        <taxon>Streptophyta</taxon>
        <taxon>Embryophyta</taxon>
        <taxon>Tracheophyta</taxon>
        <taxon>Spermatophyta</taxon>
        <taxon>Magnoliopsida</taxon>
        <taxon>Liliopsida</taxon>
        <taxon>Poales</taxon>
        <taxon>Poaceae</taxon>
        <taxon>BOP clade</taxon>
        <taxon>Oryzoideae</taxon>
        <taxon>Oryzeae</taxon>
        <taxon>Oryzinae</taxon>
        <taxon>Oryza</taxon>
        <taxon>Oryza sativa</taxon>
    </lineage>
</organism>
<dbReference type="EMBL" id="AP004338">
    <property type="protein sequence ID" value="BAC83517.1"/>
    <property type="molecule type" value="Genomic_DNA"/>
</dbReference>
<dbReference type="AlphaFoldDB" id="Q6ZDY6"/>
<name>Q6ZDY6_ORYSJ</name>